<sequence>MSTANTKKTYYTYTLKANDSLNTLAQKFSLSVNEICKFHNELSGSKKNISAANGIPFHVSKIFLPATVKNNKQEKTFTKSTPINLTNQNSLRCNFNVLNHNYGIVIFINTQKETKRIHYTAAVNYEKEYDYTYEFVLKKNEVYVDYKIPNLLAEDFAISLAKPLYPIHTKINKKGKLIGVTNQQEIFKRWKKAKPKILNYFKSPFANEQIQIANKAYQSTIAIEKAIQRDVFFTLYFSGVYNKYLSKLEISNTVNIPFYPFITAIQYQVKQTIQPFLNANNNIVMQQLGTVCDKRSSKDIEQNKDQPYFKGTPLEGNLDVTYEFCNKNYTIKSIIGTITLVLNKKLDKKITIEAYHLI</sequence>
<evidence type="ECO:0008006" key="3">
    <source>
        <dbReference type="Google" id="ProtNLM"/>
    </source>
</evidence>
<dbReference type="Proteomes" id="UP000019275">
    <property type="component" value="Unassembled WGS sequence"/>
</dbReference>
<keyword evidence="2" id="KW-1185">Reference proteome</keyword>
<dbReference type="EMBL" id="ARZX01000041">
    <property type="protein sequence ID" value="EWH10175.1"/>
    <property type="molecule type" value="Genomic_DNA"/>
</dbReference>
<dbReference type="Gene3D" id="3.10.350.10">
    <property type="entry name" value="LysM domain"/>
    <property type="match status" value="1"/>
</dbReference>
<evidence type="ECO:0000313" key="2">
    <source>
        <dbReference type="Proteomes" id="UP000019275"/>
    </source>
</evidence>
<dbReference type="InterPro" id="IPR036779">
    <property type="entry name" value="LysM_dom_sf"/>
</dbReference>
<reference evidence="1 2" key="1">
    <citation type="journal article" date="2014" name="Genome Announc.">
        <title>Draft Genome Sequence of the Carrageenan-Degrading Bacterium Cellulophaga sp. Strain KL-A, Isolated from Decaying Marine Algae.</title>
        <authorList>
            <person name="Shan D."/>
            <person name="Ying J."/>
            <person name="Li X."/>
            <person name="Gao Z."/>
            <person name="Wei G."/>
            <person name="Shao Z."/>
        </authorList>
    </citation>
    <scope>NUCLEOTIDE SEQUENCE [LARGE SCALE GENOMIC DNA]</scope>
    <source>
        <strain evidence="1 2">KL-A</strain>
    </source>
</reference>
<gene>
    <name evidence="1" type="ORF">KLA_16902</name>
</gene>
<evidence type="ECO:0000313" key="1">
    <source>
        <dbReference type="EMBL" id="EWH10175.1"/>
    </source>
</evidence>
<accession>A0ABP3B2I5</accession>
<comment type="caution">
    <text evidence="1">The sequence shown here is derived from an EMBL/GenBank/DDBJ whole genome shotgun (WGS) entry which is preliminary data.</text>
</comment>
<name>A0ABP3B2I5_9FLAO</name>
<proteinExistence type="predicted"/>
<protein>
    <recommendedName>
        <fullName evidence="3">LysM domain-containing protein</fullName>
    </recommendedName>
</protein>
<organism evidence="1 2">
    <name type="scientific">Cellulophaga geojensis KL-A</name>
    <dbReference type="NCBI Taxonomy" id="1328323"/>
    <lineage>
        <taxon>Bacteria</taxon>
        <taxon>Pseudomonadati</taxon>
        <taxon>Bacteroidota</taxon>
        <taxon>Flavobacteriia</taxon>
        <taxon>Flavobacteriales</taxon>
        <taxon>Flavobacteriaceae</taxon>
        <taxon>Cellulophaga</taxon>
    </lineage>
</organism>
<dbReference type="RefSeq" id="WP_034647226.1">
    <property type="nucleotide sequence ID" value="NZ_ARZX01000041.1"/>
</dbReference>